<evidence type="ECO:0000256" key="2">
    <source>
        <dbReference type="ARBA" id="ARBA00022475"/>
    </source>
</evidence>
<protein>
    <submittedName>
        <fullName evidence="7">Na/Pi cotransporter family protein</fullName>
    </submittedName>
</protein>
<dbReference type="RefSeq" id="WP_173767463.1">
    <property type="nucleotide sequence ID" value="NZ_CP048836.1"/>
</dbReference>
<feature type="transmembrane region" description="Helical" evidence="6">
    <location>
        <begin position="68"/>
        <end position="97"/>
    </location>
</feature>
<dbReference type="PANTHER" id="PTHR10010:SF46">
    <property type="entry name" value="SODIUM-DEPENDENT PHOSPHATE TRANSPORT PROTEIN 2B"/>
    <property type="match status" value="1"/>
</dbReference>
<dbReference type="PANTHER" id="PTHR10010">
    <property type="entry name" value="SOLUTE CARRIER FAMILY 34 SODIUM PHOSPHATE , MEMBER 2-RELATED"/>
    <property type="match status" value="1"/>
</dbReference>
<keyword evidence="2" id="KW-1003">Cell membrane</keyword>
<dbReference type="InterPro" id="IPR003841">
    <property type="entry name" value="Na/Pi_transpt"/>
</dbReference>
<dbReference type="Pfam" id="PF02690">
    <property type="entry name" value="Na_Pi_cotrans"/>
    <property type="match status" value="2"/>
</dbReference>
<dbReference type="KEGG" id="azq:G3580_16870"/>
<keyword evidence="8" id="KW-1185">Reference proteome</keyword>
<dbReference type="Proteomes" id="UP000501991">
    <property type="component" value="Chromosome"/>
</dbReference>
<gene>
    <name evidence="7" type="ORF">G3580_16870</name>
</gene>
<sequence length="614" mass="66069">MFTRLTLPVVFVALAYGLWTSSTFTDIASGVAVFLFGMLCMEAGFKAFSGGALEGVLRRSTDRVWKSLGFGIVTTTLMQSSSLVSVITISFLSAGLIDLAQGIGVIFGANLGTTTGAWLVAGFGLKVKISAYAMPMLIFGVLMLLREARSSKGAGWILVGLGFLFLGIHFMKEGFAGFSDTLDLTRYAMTGVAGLLVFSLFGVIATVVMQSSHATLVLIITALGAGQITYENALALAVGANVGTTITAIIGSLGAPVEGKRLAAAHLAFNLGTGLIALVFMGAFVRAVDVISREVGIPADDHTLKLAVFHTLFNLVGVALFTPFIDRMAAALEHFLKGKALTRDTPHFLSATALEFPEVALTALRRETLHLFDNAFTIIAHGMCLRRSDVVSERDLRALLEARAEVIELDVDRQYELVIKDIYSANIAFFTRATAKPMSEALALRFKHVLQANLDLIAAIKATKHLRKNLVHFVASPNPHIRREYNRLRINVGEMLRDLAALRSEDVEAVTKLSLDALKVHLADARRYGHRAVAALIRDDLITPQMATSLMNDSAYAHELMSHLLGMAEALVEALDAPERIPADLSLSAEEVAAVLDRTDDANGSVPRPEQTGS</sequence>
<proteinExistence type="predicted"/>
<evidence type="ECO:0000256" key="3">
    <source>
        <dbReference type="ARBA" id="ARBA00022692"/>
    </source>
</evidence>
<reference evidence="7 8" key="1">
    <citation type="submission" date="2020-02" db="EMBL/GenBank/DDBJ databases">
        <title>Nitrogenibacter mangrovi gen. nov., sp. nov. isolated from mangrove sediment, a denitrifying betaproteobacterium.</title>
        <authorList>
            <person name="Liao H."/>
            <person name="Tian Y."/>
        </authorList>
    </citation>
    <scope>NUCLEOTIDE SEQUENCE [LARGE SCALE GENOMIC DNA]</scope>
    <source>
        <strain evidence="7 8">M9-3-2</strain>
    </source>
</reference>
<feature type="transmembrane region" description="Helical" evidence="6">
    <location>
        <begin position="267"/>
        <end position="287"/>
    </location>
</feature>
<keyword evidence="5 6" id="KW-0472">Membrane</keyword>
<name>A0A6C1BA54_9RHOO</name>
<dbReference type="GO" id="GO:0005436">
    <property type="term" value="F:sodium:phosphate symporter activity"/>
    <property type="evidence" value="ECO:0007669"/>
    <property type="project" value="InterPro"/>
</dbReference>
<accession>A0A6C1BA54</accession>
<dbReference type="GO" id="GO:0005886">
    <property type="term" value="C:plasma membrane"/>
    <property type="evidence" value="ECO:0007669"/>
    <property type="project" value="UniProtKB-SubCell"/>
</dbReference>
<feature type="transmembrane region" description="Helical" evidence="6">
    <location>
        <begin position="117"/>
        <end position="142"/>
    </location>
</feature>
<dbReference type="EMBL" id="CP048836">
    <property type="protein sequence ID" value="QID19144.1"/>
    <property type="molecule type" value="Genomic_DNA"/>
</dbReference>
<feature type="transmembrane region" description="Helical" evidence="6">
    <location>
        <begin position="184"/>
        <end position="207"/>
    </location>
</feature>
<dbReference type="AlphaFoldDB" id="A0A6C1BA54"/>
<dbReference type="NCBIfam" id="NF037997">
    <property type="entry name" value="Na_Pi_symport"/>
    <property type="match status" value="1"/>
</dbReference>
<evidence type="ECO:0000256" key="6">
    <source>
        <dbReference type="SAM" id="Phobius"/>
    </source>
</evidence>
<keyword evidence="3 6" id="KW-0812">Transmembrane</keyword>
<evidence type="ECO:0000313" key="7">
    <source>
        <dbReference type="EMBL" id="QID19144.1"/>
    </source>
</evidence>
<evidence type="ECO:0000313" key="8">
    <source>
        <dbReference type="Proteomes" id="UP000501991"/>
    </source>
</evidence>
<dbReference type="GO" id="GO:0044341">
    <property type="term" value="P:sodium-dependent phosphate transport"/>
    <property type="evidence" value="ECO:0007669"/>
    <property type="project" value="InterPro"/>
</dbReference>
<evidence type="ECO:0000256" key="5">
    <source>
        <dbReference type="ARBA" id="ARBA00023136"/>
    </source>
</evidence>
<evidence type="ECO:0000256" key="4">
    <source>
        <dbReference type="ARBA" id="ARBA00022989"/>
    </source>
</evidence>
<comment type="subcellular location">
    <subcellularLocation>
        <location evidence="1">Cell membrane</location>
        <topology evidence="1">Multi-pass membrane protein</topology>
    </subcellularLocation>
</comment>
<keyword evidence="4 6" id="KW-1133">Transmembrane helix</keyword>
<feature type="transmembrane region" description="Helical" evidence="6">
    <location>
        <begin position="307"/>
        <end position="325"/>
    </location>
</feature>
<feature type="transmembrane region" description="Helical" evidence="6">
    <location>
        <begin position="154"/>
        <end position="172"/>
    </location>
</feature>
<feature type="transmembrane region" description="Helical" evidence="6">
    <location>
        <begin position="236"/>
        <end position="255"/>
    </location>
</feature>
<evidence type="ECO:0000256" key="1">
    <source>
        <dbReference type="ARBA" id="ARBA00004651"/>
    </source>
</evidence>
<organism evidence="7 8">
    <name type="scientific">Nitrogeniibacter mangrovi</name>
    <dbReference type="NCBI Taxonomy" id="2016596"/>
    <lineage>
        <taxon>Bacteria</taxon>
        <taxon>Pseudomonadati</taxon>
        <taxon>Pseudomonadota</taxon>
        <taxon>Betaproteobacteria</taxon>
        <taxon>Rhodocyclales</taxon>
        <taxon>Zoogloeaceae</taxon>
        <taxon>Nitrogeniibacter</taxon>
    </lineage>
</organism>